<reference evidence="1" key="1">
    <citation type="submission" date="2022-05" db="EMBL/GenBank/DDBJ databases">
        <title>Sphingomonas sp. strain MG17 Genome sequencing and assembly.</title>
        <authorList>
            <person name="Kim I."/>
        </authorList>
    </citation>
    <scope>NUCLEOTIDE SEQUENCE</scope>
    <source>
        <strain evidence="1">MG17</strain>
    </source>
</reference>
<protein>
    <submittedName>
        <fullName evidence="1">Uncharacterized protein</fullName>
    </submittedName>
</protein>
<keyword evidence="2" id="KW-1185">Reference proteome</keyword>
<accession>A0A9X2HNQ1</accession>
<evidence type="ECO:0000313" key="1">
    <source>
        <dbReference type="EMBL" id="MCP3732644.1"/>
    </source>
</evidence>
<gene>
    <name evidence="1" type="ORF">M9978_19650</name>
</gene>
<dbReference type="Proteomes" id="UP001139451">
    <property type="component" value="Unassembled WGS sequence"/>
</dbReference>
<name>A0A9X2HNQ1_9SPHN</name>
<dbReference type="EMBL" id="JAMLDX010000021">
    <property type="protein sequence ID" value="MCP3732644.1"/>
    <property type="molecule type" value="Genomic_DNA"/>
</dbReference>
<dbReference type="AlphaFoldDB" id="A0A9X2HNQ1"/>
<dbReference type="RefSeq" id="WP_254296248.1">
    <property type="nucleotide sequence ID" value="NZ_JAMLDX010000021.1"/>
</dbReference>
<proteinExistence type="predicted"/>
<sequence length="101" mass="10125">MSVTLVLALMLAPQKAPSAADLADAKCAAAMITVSEQLKDASQKAGVDAMLMYYIGKIVGRSGSAAVKPGLEAAAALIDAAALPKLAETCATEGGKVMEGM</sequence>
<evidence type="ECO:0000313" key="2">
    <source>
        <dbReference type="Proteomes" id="UP001139451"/>
    </source>
</evidence>
<comment type="caution">
    <text evidence="1">The sequence shown here is derived from an EMBL/GenBank/DDBJ whole genome shotgun (WGS) entry which is preliminary data.</text>
</comment>
<organism evidence="1 2">
    <name type="scientific">Sphingomonas tagetis</name>
    <dbReference type="NCBI Taxonomy" id="2949092"/>
    <lineage>
        <taxon>Bacteria</taxon>
        <taxon>Pseudomonadati</taxon>
        <taxon>Pseudomonadota</taxon>
        <taxon>Alphaproteobacteria</taxon>
        <taxon>Sphingomonadales</taxon>
        <taxon>Sphingomonadaceae</taxon>
        <taxon>Sphingomonas</taxon>
    </lineage>
</organism>